<accession>A0A917RNA8</accession>
<dbReference type="InterPro" id="IPR029058">
    <property type="entry name" value="AB_hydrolase_fold"/>
</dbReference>
<dbReference type="PRINTS" id="PR00793">
    <property type="entry name" value="PROAMNOPTASE"/>
</dbReference>
<dbReference type="PANTHER" id="PTHR43248">
    <property type="entry name" value="2-SUCCINYL-6-HYDROXY-2,4-CYCLOHEXADIENE-1-CARBOXYLATE SYNTHASE"/>
    <property type="match status" value="1"/>
</dbReference>
<proteinExistence type="inferred from homology"/>
<evidence type="ECO:0000313" key="5">
    <source>
        <dbReference type="Proteomes" id="UP000645217"/>
    </source>
</evidence>
<dbReference type="Gene3D" id="3.40.50.1820">
    <property type="entry name" value="alpha/beta hydrolase"/>
    <property type="match status" value="1"/>
</dbReference>
<keyword evidence="5" id="KW-1185">Reference proteome</keyword>
<evidence type="ECO:0000256" key="2">
    <source>
        <dbReference type="ARBA" id="ARBA00022801"/>
    </source>
</evidence>
<evidence type="ECO:0000259" key="3">
    <source>
        <dbReference type="Pfam" id="PF00561"/>
    </source>
</evidence>
<dbReference type="GO" id="GO:0004177">
    <property type="term" value="F:aminopeptidase activity"/>
    <property type="evidence" value="ECO:0007669"/>
    <property type="project" value="UniProtKB-EC"/>
</dbReference>
<keyword evidence="2 4" id="KW-0378">Hydrolase</keyword>
<dbReference type="AlphaFoldDB" id="A0A917RNA8"/>
<dbReference type="EMBL" id="BMNT01000055">
    <property type="protein sequence ID" value="GGL16826.1"/>
    <property type="molecule type" value="Genomic_DNA"/>
</dbReference>
<comment type="similarity">
    <text evidence="1">Belongs to the peptidase S33 family.</text>
</comment>
<reference evidence="4" key="1">
    <citation type="journal article" date="2014" name="Int. J. Syst. Evol. Microbiol.">
        <title>Complete genome sequence of Corynebacterium casei LMG S-19264T (=DSM 44701T), isolated from a smear-ripened cheese.</title>
        <authorList>
            <consortium name="US DOE Joint Genome Institute (JGI-PGF)"/>
            <person name="Walter F."/>
            <person name="Albersmeier A."/>
            <person name="Kalinowski J."/>
            <person name="Ruckert C."/>
        </authorList>
    </citation>
    <scope>NUCLEOTIDE SEQUENCE</scope>
    <source>
        <strain evidence="4">JCM 13064</strain>
    </source>
</reference>
<feature type="domain" description="AB hydrolase-1" evidence="3">
    <location>
        <begin position="48"/>
        <end position="199"/>
    </location>
</feature>
<dbReference type="Proteomes" id="UP000645217">
    <property type="component" value="Unassembled WGS sequence"/>
</dbReference>
<dbReference type="Pfam" id="PF00561">
    <property type="entry name" value="Abhydrolase_1"/>
    <property type="match status" value="1"/>
</dbReference>
<dbReference type="GO" id="GO:0006508">
    <property type="term" value="P:proteolysis"/>
    <property type="evidence" value="ECO:0007669"/>
    <property type="project" value="InterPro"/>
</dbReference>
<reference evidence="4" key="2">
    <citation type="submission" date="2020-09" db="EMBL/GenBank/DDBJ databases">
        <authorList>
            <person name="Sun Q."/>
            <person name="Ohkuma M."/>
        </authorList>
    </citation>
    <scope>NUCLEOTIDE SEQUENCE</scope>
    <source>
        <strain evidence="4">JCM 13064</strain>
    </source>
</reference>
<dbReference type="InterPro" id="IPR051601">
    <property type="entry name" value="Serine_prot/Carboxylest_S33"/>
</dbReference>
<comment type="caution">
    <text evidence="4">The sequence shown here is derived from an EMBL/GenBank/DDBJ whole genome shotgun (WGS) entry which is preliminary data.</text>
</comment>
<sequence length="426" mass="46977">MMSSRRPGTVFADHTFAVPLDHDEPNGAQIEVYAREVRAGGQAAEGLPWLLFLNGGPGFACLRPLGGEGWLDRALQDYRVLLLDQRGTGRSTPLDRRSLPRIGSPAEQAAHLAHFRADSIVRDAELIRRRLIGDEPWSVLGQSFGGFCTVTYLSFAPEGLAEAFVTGGLPGLTAPADEVYQTLYPQVAAKNFEHYARHPEDVERAVRVARHLSVNEVTLPTGRPFTVEVFQSLGNMLGHSTGSKELHYLLEDPFGGGDDLTDAFLFQVEAELSWTAAAPLYSLVHEACYAQGEGATAWSAQRVRARFPEFDPAVAVDGDGPLLFTGEMIYPWMFETDPSLRPLRDAAHLLAERPSWPALYDVARLERNTVPVTAAVYYNDMYVARELSMSTARTIKGARTWVTSEYEHDGLRAHGDVVLDHLLSMP</sequence>
<dbReference type="PANTHER" id="PTHR43248:SF2">
    <property type="entry name" value="PROLYL AMINOPEPTIDASE"/>
    <property type="match status" value="1"/>
</dbReference>
<gene>
    <name evidence="4" type="ORF">GCM10007964_68550</name>
</gene>
<organism evidence="4 5">
    <name type="scientific">Sphaerisporangium melleum</name>
    <dbReference type="NCBI Taxonomy" id="321316"/>
    <lineage>
        <taxon>Bacteria</taxon>
        <taxon>Bacillati</taxon>
        <taxon>Actinomycetota</taxon>
        <taxon>Actinomycetes</taxon>
        <taxon>Streptosporangiales</taxon>
        <taxon>Streptosporangiaceae</taxon>
        <taxon>Sphaerisporangium</taxon>
    </lineage>
</organism>
<name>A0A917RNA8_9ACTN</name>
<dbReference type="InterPro" id="IPR000073">
    <property type="entry name" value="AB_hydrolase_1"/>
</dbReference>
<protein>
    <submittedName>
        <fullName evidence="4">Alpha/beta hydrolase</fullName>
    </submittedName>
</protein>
<evidence type="ECO:0000256" key="1">
    <source>
        <dbReference type="ARBA" id="ARBA00010088"/>
    </source>
</evidence>
<dbReference type="RefSeq" id="WP_189167244.1">
    <property type="nucleotide sequence ID" value="NZ_BMNT01000055.1"/>
</dbReference>
<evidence type="ECO:0000313" key="4">
    <source>
        <dbReference type="EMBL" id="GGL16826.1"/>
    </source>
</evidence>
<dbReference type="InterPro" id="IPR002410">
    <property type="entry name" value="Peptidase_S33"/>
</dbReference>
<dbReference type="SUPFAM" id="SSF53474">
    <property type="entry name" value="alpha/beta-Hydrolases"/>
    <property type="match status" value="1"/>
</dbReference>